<keyword evidence="2" id="KW-0732">Signal</keyword>
<dbReference type="SUPFAM" id="SSF56954">
    <property type="entry name" value="Outer membrane efflux proteins (OEP)"/>
    <property type="match status" value="1"/>
</dbReference>
<evidence type="ECO:0000256" key="2">
    <source>
        <dbReference type="RuleBase" id="RU362097"/>
    </source>
</evidence>
<protein>
    <submittedName>
        <fullName evidence="3">RND efflux system, outer membrane lipoprotein, NodT</fullName>
    </submittedName>
</protein>
<dbReference type="GO" id="GO:0005886">
    <property type="term" value="C:plasma membrane"/>
    <property type="evidence" value="ECO:0007669"/>
    <property type="project" value="UniProtKB-SubCell"/>
</dbReference>
<dbReference type="Gene3D" id="1.20.1600.10">
    <property type="entry name" value="Outer membrane efflux proteins (OEP)"/>
    <property type="match status" value="1"/>
</dbReference>
<accession>Q1GY78</accession>
<feature type="chain" id="PRO_5001442036" evidence="2">
    <location>
        <begin position="21"/>
        <end position="467"/>
    </location>
</feature>
<feature type="signal peptide" evidence="2">
    <location>
        <begin position="1"/>
        <end position="20"/>
    </location>
</feature>
<comment type="subcellular location">
    <subcellularLocation>
        <location evidence="2">Cell membrane</location>
        <topology evidence="2">Lipid-anchor</topology>
    </subcellularLocation>
</comment>
<dbReference type="EMBL" id="CP000284">
    <property type="protein sequence ID" value="ABE50809.1"/>
    <property type="molecule type" value="Genomic_DNA"/>
</dbReference>
<proteinExistence type="inferred from homology"/>
<dbReference type="PANTHER" id="PTHR30203">
    <property type="entry name" value="OUTER MEMBRANE CATION EFFLUX PROTEIN"/>
    <property type="match status" value="1"/>
</dbReference>
<dbReference type="PANTHER" id="PTHR30203:SF32">
    <property type="entry name" value="CATION EFFLUX SYSTEM PROTEIN CUSC"/>
    <property type="match status" value="1"/>
</dbReference>
<sequence>MNYKLIVMTLTLALALGACSYMPTYERPQSPVTEVFPAGDADTTSQAANTLLPHWRHFFKDEALQKLVTMALLNNRDISIAVANVEAYQALYRIQRSELFPQLSATGGGTRSRTPAAISPANQDWMLTQYSASIGLTAYELDLFGRVRSLNTQALEQYFANTENLKAAYLSLITSIGESYFTWQSDSRLLEISQRSLKTYQQSYDLMETNFKTGLISAMSLKQAAIQVETMRASVEQYTRLVEQDINALQLLVGTKDPIQLDSPKTMLATGQLEDFPVGLSSEVLLARPDIQAAEHQLKAANANIGAARAAFFPRIALSASLGTSSSELSGLFGSGSGAWSFSPQISIPIFTAGRLKANLDYAEIQKDIQIKQYEKAIQAAFKEVANGLAARKTYTNQLDAQTAYFDHATAYLGMAQNRYESGVDDYLTVLDAQRSVYQAEQQFVTTQRDKLISELQLYKALGGNLQ</sequence>
<dbReference type="InterPro" id="IPR010131">
    <property type="entry name" value="MdtP/NodT-like"/>
</dbReference>
<comment type="similarity">
    <text evidence="1 2">Belongs to the outer membrane factor (OMF) (TC 1.B.17) family.</text>
</comment>
<gene>
    <name evidence="3" type="ordered locus">Mfla_2544</name>
</gene>
<dbReference type="NCBIfam" id="TIGR01845">
    <property type="entry name" value="outer_NodT"/>
    <property type="match status" value="1"/>
</dbReference>
<evidence type="ECO:0000313" key="3">
    <source>
        <dbReference type="EMBL" id="ABE50809.1"/>
    </source>
</evidence>
<dbReference type="AlphaFoldDB" id="Q1GY78"/>
<dbReference type="eggNOG" id="COG1538">
    <property type="taxonomic scope" value="Bacteria"/>
</dbReference>
<dbReference type="PROSITE" id="PS51257">
    <property type="entry name" value="PROKAR_LIPOPROTEIN"/>
    <property type="match status" value="1"/>
</dbReference>
<keyword evidence="2" id="KW-1134">Transmembrane beta strand</keyword>
<organism evidence="3 4">
    <name type="scientific">Methylobacillus flagellatus (strain ATCC 51484 / DSM 6875 / VKM B-1610 / KT)</name>
    <dbReference type="NCBI Taxonomy" id="265072"/>
    <lineage>
        <taxon>Bacteria</taxon>
        <taxon>Pseudomonadati</taxon>
        <taxon>Pseudomonadota</taxon>
        <taxon>Betaproteobacteria</taxon>
        <taxon>Nitrosomonadales</taxon>
        <taxon>Methylophilaceae</taxon>
        <taxon>Methylobacillus</taxon>
    </lineage>
</organism>
<name>Q1GY78_METFK</name>
<keyword evidence="4" id="KW-1185">Reference proteome</keyword>
<dbReference type="STRING" id="265072.Mfla_2544"/>
<dbReference type="GO" id="GO:0015562">
    <property type="term" value="F:efflux transmembrane transporter activity"/>
    <property type="evidence" value="ECO:0007669"/>
    <property type="project" value="InterPro"/>
</dbReference>
<dbReference type="RefSeq" id="WP_011480762.1">
    <property type="nucleotide sequence ID" value="NC_007947.1"/>
</dbReference>
<dbReference type="Gene3D" id="2.20.200.10">
    <property type="entry name" value="Outer membrane efflux proteins (OEP)"/>
    <property type="match status" value="1"/>
</dbReference>
<dbReference type="KEGG" id="mfa:Mfla_2544"/>
<keyword evidence="2" id="KW-0564">Palmitate</keyword>
<keyword evidence="2" id="KW-0812">Transmembrane</keyword>
<evidence type="ECO:0000313" key="4">
    <source>
        <dbReference type="Proteomes" id="UP000002440"/>
    </source>
</evidence>
<keyword evidence="2" id="KW-0472">Membrane</keyword>
<dbReference type="HOGENOM" id="CLU_012817_13_3_4"/>
<dbReference type="OrthoDB" id="9770517at2"/>
<keyword evidence="2 3" id="KW-0449">Lipoprotein</keyword>
<dbReference type="Proteomes" id="UP000002440">
    <property type="component" value="Chromosome"/>
</dbReference>
<reference evidence="3 4" key="1">
    <citation type="submission" date="2006-03" db="EMBL/GenBank/DDBJ databases">
        <title>Complete sequence of Methylobacillus flagellatus KT.</title>
        <authorList>
            <consortium name="US DOE Joint Genome Institute"/>
            <person name="Copeland A."/>
            <person name="Lucas S."/>
            <person name="Lapidus A."/>
            <person name="Barry K."/>
            <person name="Detter J.C."/>
            <person name="Glavina del Rio T."/>
            <person name="Hammon N."/>
            <person name="Israni S."/>
            <person name="Dalin E."/>
            <person name="Tice H."/>
            <person name="Pitluck S."/>
            <person name="Brettin T."/>
            <person name="Bruce D."/>
            <person name="Han C."/>
            <person name="Tapia R."/>
            <person name="Saunders E."/>
            <person name="Gilna P."/>
            <person name="Schmutz J."/>
            <person name="Larimer F."/>
            <person name="Land M."/>
            <person name="Kyrpides N."/>
            <person name="Anderson I."/>
            <person name="Richardson P."/>
        </authorList>
    </citation>
    <scope>NUCLEOTIDE SEQUENCE [LARGE SCALE GENOMIC DNA]</scope>
    <source>
        <strain evidence="4">KT / ATCC 51484 / DSM 6875</strain>
    </source>
</reference>
<dbReference type="InterPro" id="IPR003423">
    <property type="entry name" value="OMP_efflux"/>
</dbReference>
<dbReference type="Pfam" id="PF02321">
    <property type="entry name" value="OEP"/>
    <property type="match status" value="2"/>
</dbReference>
<evidence type="ECO:0000256" key="1">
    <source>
        <dbReference type="ARBA" id="ARBA00007613"/>
    </source>
</evidence>